<dbReference type="SMART" id="SM00014">
    <property type="entry name" value="acidPPc"/>
    <property type="match status" value="1"/>
</dbReference>
<feature type="transmembrane region" description="Helical" evidence="2">
    <location>
        <begin position="192"/>
        <end position="211"/>
    </location>
</feature>
<dbReference type="CDD" id="cd03386">
    <property type="entry name" value="PAP2_Aur1_like"/>
    <property type="match status" value="1"/>
</dbReference>
<feature type="transmembrane region" description="Helical" evidence="2">
    <location>
        <begin position="105"/>
        <end position="126"/>
    </location>
</feature>
<feature type="transmembrane region" description="Helical" evidence="2">
    <location>
        <begin position="138"/>
        <end position="157"/>
    </location>
</feature>
<accession>A0A1G7QX07</accession>
<dbReference type="Proteomes" id="UP000324020">
    <property type="component" value="Unassembled WGS sequence"/>
</dbReference>
<dbReference type="SUPFAM" id="SSF48317">
    <property type="entry name" value="Acid phosphatase/Vanadium-dependent haloperoxidase"/>
    <property type="match status" value="1"/>
</dbReference>
<reference evidence="4 5" key="1">
    <citation type="submission" date="2016-10" db="EMBL/GenBank/DDBJ databases">
        <authorList>
            <person name="Varghese N."/>
            <person name="Submissions S."/>
        </authorList>
    </citation>
    <scope>NUCLEOTIDE SEQUENCE [LARGE SCALE GENOMIC DNA]</scope>
    <source>
        <strain evidence="4 5">CGMCC 1.3527</strain>
    </source>
</reference>
<evidence type="ECO:0000313" key="5">
    <source>
        <dbReference type="Proteomes" id="UP000324020"/>
    </source>
</evidence>
<evidence type="ECO:0000256" key="1">
    <source>
        <dbReference type="SAM" id="MobiDB-lite"/>
    </source>
</evidence>
<dbReference type="Pfam" id="PF14378">
    <property type="entry name" value="PAP2_3"/>
    <property type="match status" value="1"/>
</dbReference>
<evidence type="ECO:0000259" key="3">
    <source>
        <dbReference type="SMART" id="SM00014"/>
    </source>
</evidence>
<dbReference type="AlphaFoldDB" id="A0A1G7QX07"/>
<keyword evidence="2" id="KW-0812">Transmembrane</keyword>
<feature type="transmembrane region" description="Helical" evidence="2">
    <location>
        <begin position="49"/>
        <end position="67"/>
    </location>
</feature>
<keyword evidence="2" id="KW-0472">Membrane</keyword>
<evidence type="ECO:0000313" key="4">
    <source>
        <dbReference type="EMBL" id="SDG03003.1"/>
    </source>
</evidence>
<dbReference type="EMBL" id="FNBO01000013">
    <property type="protein sequence ID" value="SDG03003.1"/>
    <property type="molecule type" value="Genomic_DNA"/>
</dbReference>
<keyword evidence="5" id="KW-1185">Reference proteome</keyword>
<feature type="transmembrane region" description="Helical" evidence="2">
    <location>
        <begin position="74"/>
        <end position="93"/>
    </location>
</feature>
<keyword evidence="2" id="KW-1133">Transmembrane helix</keyword>
<dbReference type="RefSeq" id="WP_149799515.1">
    <property type="nucleotide sequence ID" value="NZ_FNBO01000013.1"/>
</dbReference>
<dbReference type="InterPro" id="IPR026841">
    <property type="entry name" value="Aur1/Ipt1"/>
</dbReference>
<proteinExistence type="predicted"/>
<dbReference type="InterPro" id="IPR036938">
    <property type="entry name" value="PAP2/HPO_sf"/>
</dbReference>
<sequence length="288" mass="31257">MTPFLSVLTSVLAWVAAMLVAASLGVIGPARLRETWSELRDRLWDTRRVVAVLCVVLIASAVGRPSLLDVSRLFGFQATALIYGLEGGFVAWVQATFATSELTAYFSWVYVYGYAFLLSFPAIAYLALPRTVTLRRVLVAYALNYAIGLALYTLVFAHGPRNVMPDMVTPLLFATQPDVMALTSEVNVNSNVFPSLHTSLAVTVATFAVLTREEYPRWTPVAVWLSLSVVVATMYLGIHWLTDVVAGFALAFGSVFLAYRFVDPRENAVGSDDGGEQGRSDPGTGADG</sequence>
<name>A0A1G7QX07_9EURY</name>
<feature type="domain" description="Phosphatidic acid phosphatase type 2/haloperoxidase" evidence="3">
    <location>
        <begin position="137"/>
        <end position="259"/>
    </location>
</feature>
<dbReference type="GO" id="GO:0016020">
    <property type="term" value="C:membrane"/>
    <property type="evidence" value="ECO:0007669"/>
    <property type="project" value="UniProtKB-SubCell"/>
</dbReference>
<feature type="region of interest" description="Disordered" evidence="1">
    <location>
        <begin position="269"/>
        <end position="288"/>
    </location>
</feature>
<feature type="transmembrane region" description="Helical" evidence="2">
    <location>
        <begin position="218"/>
        <end position="238"/>
    </location>
</feature>
<dbReference type="OrthoDB" id="329477at2157"/>
<protein>
    <submittedName>
        <fullName evidence="4">Membrane-associated phospholipid phosphatase</fullName>
    </submittedName>
</protein>
<dbReference type="InterPro" id="IPR000326">
    <property type="entry name" value="PAP2/HPO"/>
</dbReference>
<dbReference type="Gene3D" id="1.20.144.10">
    <property type="entry name" value="Phosphatidic acid phosphatase type 2/haloperoxidase"/>
    <property type="match status" value="1"/>
</dbReference>
<gene>
    <name evidence="4" type="ORF">SAMN04488067_11320</name>
</gene>
<organism evidence="4 5">
    <name type="scientific">Halorubrum xinjiangense</name>
    <dbReference type="NCBI Taxonomy" id="261291"/>
    <lineage>
        <taxon>Archaea</taxon>
        <taxon>Methanobacteriati</taxon>
        <taxon>Methanobacteriota</taxon>
        <taxon>Stenosarchaea group</taxon>
        <taxon>Halobacteria</taxon>
        <taxon>Halobacteriales</taxon>
        <taxon>Haloferacaceae</taxon>
        <taxon>Halorubrum</taxon>
    </lineage>
</organism>
<feature type="transmembrane region" description="Helical" evidence="2">
    <location>
        <begin position="244"/>
        <end position="262"/>
    </location>
</feature>
<evidence type="ECO:0000256" key="2">
    <source>
        <dbReference type="SAM" id="Phobius"/>
    </source>
</evidence>